<protein>
    <submittedName>
        <fullName evidence="1">Uncharacterized protein</fullName>
    </submittedName>
</protein>
<sequence>MEHFKKTGVEKKKEEKEEVLEFESISRMPTLKSNEELKELRTGDRSNFYNGYTVNTQLLLQAQIDDRQYLSIPLKPETTVDDVFKFVSRRRILGKNEVSLYIDNQPQPPEVNLYEVTAGGNKLVSIVIKYASDDDIKG</sequence>
<evidence type="ECO:0000313" key="1">
    <source>
        <dbReference type="EMBL" id="ETO14127.1"/>
    </source>
</evidence>
<gene>
    <name evidence="1" type="ORF">RFI_23241</name>
</gene>
<reference evidence="1 2" key="1">
    <citation type="journal article" date="2013" name="Curr. Biol.">
        <title>The Genome of the Foraminiferan Reticulomyxa filosa.</title>
        <authorList>
            <person name="Glockner G."/>
            <person name="Hulsmann N."/>
            <person name="Schleicher M."/>
            <person name="Noegel A.A."/>
            <person name="Eichinger L."/>
            <person name="Gallinger C."/>
            <person name="Pawlowski J."/>
            <person name="Sierra R."/>
            <person name="Euteneuer U."/>
            <person name="Pillet L."/>
            <person name="Moustafa A."/>
            <person name="Platzer M."/>
            <person name="Groth M."/>
            <person name="Szafranski K."/>
            <person name="Schliwa M."/>
        </authorList>
    </citation>
    <scope>NUCLEOTIDE SEQUENCE [LARGE SCALE GENOMIC DNA]</scope>
</reference>
<organism evidence="1 2">
    <name type="scientific">Reticulomyxa filosa</name>
    <dbReference type="NCBI Taxonomy" id="46433"/>
    <lineage>
        <taxon>Eukaryota</taxon>
        <taxon>Sar</taxon>
        <taxon>Rhizaria</taxon>
        <taxon>Retaria</taxon>
        <taxon>Foraminifera</taxon>
        <taxon>Monothalamids</taxon>
        <taxon>Reticulomyxidae</taxon>
        <taxon>Reticulomyxa</taxon>
    </lineage>
</organism>
<proteinExistence type="predicted"/>
<name>X6MKZ4_RETFI</name>
<keyword evidence="2" id="KW-1185">Reference proteome</keyword>
<dbReference type="AlphaFoldDB" id="X6MKZ4"/>
<dbReference type="Proteomes" id="UP000023152">
    <property type="component" value="Unassembled WGS sequence"/>
</dbReference>
<accession>X6MKZ4</accession>
<comment type="caution">
    <text evidence="1">The sequence shown here is derived from an EMBL/GenBank/DDBJ whole genome shotgun (WGS) entry which is preliminary data.</text>
</comment>
<evidence type="ECO:0000313" key="2">
    <source>
        <dbReference type="Proteomes" id="UP000023152"/>
    </source>
</evidence>
<dbReference type="EMBL" id="ASPP01020197">
    <property type="protein sequence ID" value="ETO14127.1"/>
    <property type="molecule type" value="Genomic_DNA"/>
</dbReference>